<accession>A0ABY8IS77</accession>
<proteinExistence type="predicted"/>
<dbReference type="RefSeq" id="WP_224129420.1">
    <property type="nucleotide sequence ID" value="NZ_CP117268.1"/>
</dbReference>
<organism evidence="2 3">
    <name type="scientific">Rhizobium rhododendri</name>
    <dbReference type="NCBI Taxonomy" id="2506430"/>
    <lineage>
        <taxon>Bacteria</taxon>
        <taxon>Pseudomonadati</taxon>
        <taxon>Pseudomonadota</taxon>
        <taxon>Alphaproteobacteria</taxon>
        <taxon>Hyphomicrobiales</taxon>
        <taxon>Rhizobiaceae</taxon>
        <taxon>Rhizobium/Agrobacterium group</taxon>
        <taxon>Rhizobium</taxon>
    </lineage>
</organism>
<evidence type="ECO:0000313" key="2">
    <source>
        <dbReference type="EMBL" id="WFS25744.1"/>
    </source>
</evidence>
<evidence type="ECO:0000256" key="1">
    <source>
        <dbReference type="SAM" id="Phobius"/>
    </source>
</evidence>
<evidence type="ECO:0000313" key="3">
    <source>
        <dbReference type="Proteomes" id="UP000318939"/>
    </source>
</evidence>
<reference evidence="2 3" key="1">
    <citation type="journal article" date="2019" name="Phytopathology">
        <title>A Novel Group of Rhizobium tumorigenes-Like Agrobacteria Associated with Crown Gall Disease of Rhododendron and Blueberry.</title>
        <authorList>
            <person name="Kuzmanovic N."/>
            <person name="Behrens P."/>
            <person name="Idczak E."/>
            <person name="Wagner S."/>
            <person name="Gotz M."/>
            <person name="Sproer C."/>
            <person name="Bunk B."/>
            <person name="Overmann J."/>
            <person name="Smalla K."/>
        </authorList>
    </citation>
    <scope>NUCLEOTIDE SEQUENCE [LARGE SCALE GENOMIC DNA]</scope>
    <source>
        <strain evidence="3">rho-6.2</strain>
    </source>
</reference>
<protein>
    <recommendedName>
        <fullName evidence="4">SIR2 family protein</fullName>
    </recommendedName>
</protein>
<dbReference type="Proteomes" id="UP000318939">
    <property type="component" value="Plasmid unnamed1"/>
</dbReference>
<dbReference type="EMBL" id="CP117268">
    <property type="protein sequence ID" value="WFS25744.1"/>
    <property type="molecule type" value="Genomic_DNA"/>
</dbReference>
<name>A0ABY8IS77_9HYPH</name>
<dbReference type="SUPFAM" id="SSF52467">
    <property type="entry name" value="DHS-like NAD/FAD-binding domain"/>
    <property type="match status" value="1"/>
</dbReference>
<dbReference type="InterPro" id="IPR029035">
    <property type="entry name" value="DHS-like_NAD/FAD-binding_dom"/>
</dbReference>
<keyword evidence="2" id="KW-0614">Plasmid</keyword>
<gene>
    <name evidence="2" type="ORF">PR018_19465</name>
</gene>
<dbReference type="Gene3D" id="3.40.50.1220">
    <property type="entry name" value="TPP-binding domain"/>
    <property type="match status" value="1"/>
</dbReference>
<feature type="transmembrane region" description="Helical" evidence="1">
    <location>
        <begin position="25"/>
        <end position="43"/>
    </location>
</feature>
<keyword evidence="3" id="KW-1185">Reference proteome</keyword>
<keyword evidence="1" id="KW-0472">Membrane</keyword>
<evidence type="ECO:0008006" key="4">
    <source>
        <dbReference type="Google" id="ProtNLM"/>
    </source>
</evidence>
<sequence>MTDSSYPIIAADDFARRFSMRPGGLLWLLGAGASAAAGIPTAWDMIWEFKQQIYVSQRRVSPKTVADLANPAVRRSLQSFMDGLDRFPPTGAPDEYAALFEAAYPSENDRRTYIAAKLAGAKPSYGHMALATFMRASRTKIVWTTNFDPLVADACAKVYDGTGHLTTVALDAPDLARDVINGERWPAEIKLHGDFRSAVRMTARLLPNGEELSTYPAWRH</sequence>
<keyword evidence="1" id="KW-1133">Transmembrane helix</keyword>
<reference evidence="2 3" key="2">
    <citation type="journal article" date="2023" name="MicrobiologyOpen">
        <title>Genomics of the tumorigenes clade of the family Rhizobiaceae and description of Rhizobium rhododendri sp. nov.</title>
        <authorList>
            <person name="Kuzmanovic N."/>
            <person name="diCenzo G.C."/>
            <person name="Bunk B."/>
            <person name="Sproeer C."/>
            <person name="Fruehling A."/>
            <person name="Neumann-Schaal M."/>
            <person name="Overmann J."/>
            <person name="Smalla K."/>
        </authorList>
    </citation>
    <scope>NUCLEOTIDE SEQUENCE [LARGE SCALE GENOMIC DNA]</scope>
    <source>
        <strain evidence="3">rho-6.2</strain>
        <plasmid evidence="2 3">unnamed1</plasmid>
    </source>
</reference>
<keyword evidence="1" id="KW-0812">Transmembrane</keyword>
<geneLocation type="plasmid" evidence="2 3">
    <name>unnamed1</name>
</geneLocation>